<evidence type="ECO:0000256" key="5">
    <source>
        <dbReference type="ARBA" id="ARBA00023004"/>
    </source>
</evidence>
<comment type="cofactor">
    <cofactor evidence="1">
        <name>[4Fe-4S] cluster</name>
        <dbReference type="ChEBI" id="CHEBI:49883"/>
    </cofactor>
</comment>
<dbReference type="EMBL" id="LAZR01005377">
    <property type="protein sequence ID" value="KKN00424.1"/>
    <property type="molecule type" value="Genomic_DNA"/>
</dbReference>
<dbReference type="CDD" id="cd01335">
    <property type="entry name" value="Radical_SAM"/>
    <property type="match status" value="1"/>
</dbReference>
<evidence type="ECO:0000256" key="4">
    <source>
        <dbReference type="ARBA" id="ARBA00022723"/>
    </source>
</evidence>
<reference evidence="8" key="1">
    <citation type="journal article" date="2015" name="Nature">
        <title>Complex archaea that bridge the gap between prokaryotes and eukaryotes.</title>
        <authorList>
            <person name="Spang A."/>
            <person name="Saw J.H."/>
            <person name="Jorgensen S.L."/>
            <person name="Zaremba-Niedzwiedzka K."/>
            <person name="Martijn J."/>
            <person name="Lind A.E."/>
            <person name="van Eijk R."/>
            <person name="Schleper C."/>
            <person name="Guy L."/>
            <person name="Ettema T.J."/>
        </authorList>
    </citation>
    <scope>NUCLEOTIDE SEQUENCE</scope>
</reference>
<accession>A0A0F9M3Y9</accession>
<sequence>MKKYFNGLTTVNIELTSICNKDCWMCGRRKIDRDYPEIAMNYGHMDFKLVKKIAKQLPGDIVVQMHNNGEPLMYPKFGETMKLFNRQIRCMDTNGKLLVEKADELIDNMETLTISVIENDSEGEKQYELVKEFLKLKGNTKPSMIYRCLGDVDIDKWKELPGLIVKRVLHDPMGSFKYKKDPVIPEIGICWEILGHIAINRFGEVSICVRFDPKRLGVIGNVNDGKLINIWNGEKRKEWLNQHVTGNRNKVPLCSYCHFWGVPRG</sequence>
<dbReference type="SFLD" id="SFLDS00029">
    <property type="entry name" value="Radical_SAM"/>
    <property type="match status" value="1"/>
</dbReference>
<dbReference type="InterPro" id="IPR013785">
    <property type="entry name" value="Aldolase_TIM"/>
</dbReference>
<organism evidence="8">
    <name type="scientific">marine sediment metagenome</name>
    <dbReference type="NCBI Taxonomy" id="412755"/>
    <lineage>
        <taxon>unclassified sequences</taxon>
        <taxon>metagenomes</taxon>
        <taxon>ecological metagenomes</taxon>
    </lineage>
</organism>
<dbReference type="Gene3D" id="3.20.20.70">
    <property type="entry name" value="Aldolase class I"/>
    <property type="match status" value="1"/>
</dbReference>
<evidence type="ECO:0000256" key="2">
    <source>
        <dbReference type="ARBA" id="ARBA00022485"/>
    </source>
</evidence>
<keyword evidence="4" id="KW-0479">Metal-binding</keyword>
<evidence type="ECO:0000259" key="7">
    <source>
        <dbReference type="Pfam" id="PF13186"/>
    </source>
</evidence>
<comment type="caution">
    <text evidence="8">The sequence shown here is derived from an EMBL/GenBank/DDBJ whole genome shotgun (WGS) entry which is preliminary data.</text>
</comment>
<dbReference type="Pfam" id="PF13186">
    <property type="entry name" value="SPASM"/>
    <property type="match status" value="1"/>
</dbReference>
<dbReference type="GO" id="GO:0046872">
    <property type="term" value="F:metal ion binding"/>
    <property type="evidence" value="ECO:0007669"/>
    <property type="project" value="UniProtKB-KW"/>
</dbReference>
<dbReference type="GO" id="GO:0051539">
    <property type="term" value="F:4 iron, 4 sulfur cluster binding"/>
    <property type="evidence" value="ECO:0007669"/>
    <property type="project" value="UniProtKB-KW"/>
</dbReference>
<keyword evidence="6" id="KW-0411">Iron-sulfur</keyword>
<dbReference type="InterPro" id="IPR023885">
    <property type="entry name" value="4Fe4S-binding_SPASM_dom"/>
</dbReference>
<gene>
    <name evidence="8" type="ORF">LCGC14_1137970</name>
</gene>
<keyword evidence="5" id="KW-0408">Iron</keyword>
<keyword evidence="3" id="KW-0949">S-adenosyl-L-methionine</keyword>
<evidence type="ECO:0000313" key="8">
    <source>
        <dbReference type="EMBL" id="KKN00424.1"/>
    </source>
</evidence>
<dbReference type="GO" id="GO:0003824">
    <property type="term" value="F:catalytic activity"/>
    <property type="evidence" value="ECO:0007669"/>
    <property type="project" value="InterPro"/>
</dbReference>
<name>A0A0F9M3Y9_9ZZZZ</name>
<dbReference type="InterPro" id="IPR058240">
    <property type="entry name" value="rSAM_sf"/>
</dbReference>
<proteinExistence type="predicted"/>
<protein>
    <recommendedName>
        <fullName evidence="7">4Fe4S-binding SPASM domain-containing protein</fullName>
    </recommendedName>
</protein>
<feature type="domain" description="4Fe4S-binding SPASM" evidence="7">
    <location>
        <begin position="190"/>
        <end position="258"/>
    </location>
</feature>
<dbReference type="SUPFAM" id="SSF102114">
    <property type="entry name" value="Radical SAM enzymes"/>
    <property type="match status" value="1"/>
</dbReference>
<evidence type="ECO:0000256" key="6">
    <source>
        <dbReference type="ARBA" id="ARBA00023014"/>
    </source>
</evidence>
<dbReference type="PANTHER" id="PTHR43787">
    <property type="entry name" value="FEMO COFACTOR BIOSYNTHESIS PROTEIN NIFB-RELATED"/>
    <property type="match status" value="1"/>
</dbReference>
<evidence type="ECO:0000256" key="3">
    <source>
        <dbReference type="ARBA" id="ARBA00022691"/>
    </source>
</evidence>
<dbReference type="AlphaFoldDB" id="A0A0F9M3Y9"/>
<dbReference type="InterPro" id="IPR007197">
    <property type="entry name" value="rSAM"/>
</dbReference>
<keyword evidence="2" id="KW-0004">4Fe-4S</keyword>
<evidence type="ECO:0000256" key="1">
    <source>
        <dbReference type="ARBA" id="ARBA00001966"/>
    </source>
</evidence>